<dbReference type="Gene3D" id="3.90.1200.10">
    <property type="match status" value="1"/>
</dbReference>
<dbReference type="EMBL" id="JBEOZM010000029">
    <property type="protein sequence ID" value="MER6273229.1"/>
    <property type="molecule type" value="Genomic_DNA"/>
</dbReference>
<keyword evidence="3" id="KW-1185">Reference proteome</keyword>
<gene>
    <name evidence="2" type="ORF">ABT211_39070</name>
</gene>
<comment type="caution">
    <text evidence="2">The sequence shown here is derived from an EMBL/GenBank/DDBJ whole genome shotgun (WGS) entry which is preliminary data.</text>
</comment>
<evidence type="ECO:0000313" key="3">
    <source>
        <dbReference type="Proteomes" id="UP001490365"/>
    </source>
</evidence>
<feature type="domain" description="Aminoglycoside phosphotransferase" evidence="1">
    <location>
        <begin position="157"/>
        <end position="265"/>
    </location>
</feature>
<dbReference type="PANTHER" id="PTHR40086">
    <property type="entry name" value="PHOSPHOTRANSFERASE YTMP-RELATED"/>
    <property type="match status" value="1"/>
</dbReference>
<dbReference type="Proteomes" id="UP001490365">
    <property type="component" value="Unassembled WGS sequence"/>
</dbReference>
<dbReference type="InterPro" id="IPR002575">
    <property type="entry name" value="Aminoglycoside_PTrfase"/>
</dbReference>
<keyword evidence="2" id="KW-0808">Transferase</keyword>
<dbReference type="InterPro" id="IPR052077">
    <property type="entry name" value="CcrZ_PhaseVar_Mediator"/>
</dbReference>
<accession>A0ABV1TU48</accession>
<dbReference type="EC" id="2.7.1.-" evidence="2"/>
<dbReference type="Pfam" id="PF01636">
    <property type="entry name" value="APH"/>
    <property type="match status" value="1"/>
</dbReference>
<dbReference type="GO" id="GO:0016740">
    <property type="term" value="F:transferase activity"/>
    <property type="evidence" value="ECO:0007669"/>
    <property type="project" value="UniProtKB-KW"/>
</dbReference>
<protein>
    <submittedName>
        <fullName evidence="2">Aminoglycoside phosphotransferase family protein</fullName>
        <ecNumber evidence="2">2.7.1.-</ecNumber>
    </submittedName>
</protein>
<dbReference type="PANTHER" id="PTHR40086:SF1">
    <property type="entry name" value="CELL CYCLE REGULATOR CCRZ"/>
    <property type="match status" value="1"/>
</dbReference>
<proteinExistence type="predicted"/>
<dbReference type="RefSeq" id="WP_351961514.1">
    <property type="nucleotide sequence ID" value="NZ_JBEOZM010000029.1"/>
</dbReference>
<dbReference type="SUPFAM" id="SSF56112">
    <property type="entry name" value="Protein kinase-like (PK-like)"/>
    <property type="match status" value="1"/>
</dbReference>
<organism evidence="2 3">
    <name type="scientific">Streptomyces sp. 900105755</name>
    <dbReference type="NCBI Taxonomy" id="3154389"/>
    <lineage>
        <taxon>Bacteria</taxon>
        <taxon>Bacillati</taxon>
        <taxon>Actinomycetota</taxon>
        <taxon>Actinomycetes</taxon>
        <taxon>Kitasatosporales</taxon>
        <taxon>Streptomycetaceae</taxon>
        <taxon>Streptomyces</taxon>
    </lineage>
</organism>
<dbReference type="InterPro" id="IPR011009">
    <property type="entry name" value="Kinase-like_dom_sf"/>
</dbReference>
<name>A0ABV1TU48_9ACTN</name>
<sequence length="367" mass="41979">MTPELASPARLHAVEMSGDEGAVEGPLHGYHHETYVFPLPGETEGERSGRWKCREPRSDLLWFDRRCFDSEENLLKALHGQILGIPDIINVGGIGLQRFIEGNTLAYFHKSGTVIPDVFVRQIMELFRQMVVIRPDSLPVDRRCKLEDRAEYGDSDGFLERLVLFTEQRVFLSNLDRFDRLFGDLWLGEDSFRHLRKNVFGLTRRPFCLLHADLHRENFIVDADSRLWTIDWELAMLGDPLYDLATHLHLMRYPARQERAVAQRWYEAVEGVRAGSSKGWEDDLERLLSYKRGQSVFTDVIRTALELDACPEAGWWQIAPAAFKLRKVLTAAASSLGLDEVPGTRRIVTALMRWCRDHGSSPGVNSS</sequence>
<evidence type="ECO:0000259" key="1">
    <source>
        <dbReference type="Pfam" id="PF01636"/>
    </source>
</evidence>
<evidence type="ECO:0000313" key="2">
    <source>
        <dbReference type="EMBL" id="MER6273229.1"/>
    </source>
</evidence>
<reference evidence="2 3" key="1">
    <citation type="submission" date="2024-06" db="EMBL/GenBank/DDBJ databases">
        <title>The Natural Products Discovery Center: Release of the First 8490 Sequenced Strains for Exploring Actinobacteria Biosynthetic Diversity.</title>
        <authorList>
            <person name="Kalkreuter E."/>
            <person name="Kautsar S.A."/>
            <person name="Yang D."/>
            <person name="Bader C.D."/>
            <person name="Teijaro C.N."/>
            <person name="Fluegel L."/>
            <person name="Davis C.M."/>
            <person name="Simpson J.R."/>
            <person name="Lauterbach L."/>
            <person name="Steele A.D."/>
            <person name="Gui C."/>
            <person name="Meng S."/>
            <person name="Li G."/>
            <person name="Viehrig K."/>
            <person name="Ye F."/>
            <person name="Su P."/>
            <person name="Kiefer A.F."/>
            <person name="Nichols A."/>
            <person name="Cepeda A.J."/>
            <person name="Yan W."/>
            <person name="Fan B."/>
            <person name="Jiang Y."/>
            <person name="Adhikari A."/>
            <person name="Zheng C.-J."/>
            <person name="Schuster L."/>
            <person name="Cowan T.M."/>
            <person name="Smanski M.J."/>
            <person name="Chevrette M.G."/>
            <person name="De Carvalho L.P.S."/>
            <person name="Shen B."/>
        </authorList>
    </citation>
    <scope>NUCLEOTIDE SEQUENCE [LARGE SCALE GENOMIC DNA]</scope>
    <source>
        <strain evidence="2 3">NPDC001694</strain>
    </source>
</reference>